<name>A0A7S0C7C1_9STRA</name>
<accession>A0A7S0C7C1</accession>
<reference evidence="1" key="1">
    <citation type="submission" date="2021-01" db="EMBL/GenBank/DDBJ databases">
        <authorList>
            <person name="Corre E."/>
            <person name="Pelletier E."/>
            <person name="Niang G."/>
            <person name="Scheremetjew M."/>
            <person name="Finn R."/>
            <person name="Kale V."/>
            <person name="Holt S."/>
            <person name="Cochrane G."/>
            <person name="Meng A."/>
            <person name="Brown T."/>
            <person name="Cohen L."/>
        </authorList>
    </citation>
    <scope>NUCLEOTIDE SEQUENCE</scope>
    <source>
        <strain evidence="1">CCAP1064/1</strain>
    </source>
</reference>
<proteinExistence type="predicted"/>
<organism evidence="1">
    <name type="scientific">Proboscia inermis</name>
    <dbReference type="NCBI Taxonomy" id="420281"/>
    <lineage>
        <taxon>Eukaryota</taxon>
        <taxon>Sar</taxon>
        <taxon>Stramenopiles</taxon>
        <taxon>Ochrophyta</taxon>
        <taxon>Bacillariophyta</taxon>
        <taxon>Coscinodiscophyceae</taxon>
        <taxon>Rhizosoleniophycidae</taxon>
        <taxon>Rhizosoleniales</taxon>
        <taxon>Rhizosoleniaceae</taxon>
        <taxon>Proboscia</taxon>
    </lineage>
</organism>
<evidence type="ECO:0000313" key="1">
    <source>
        <dbReference type="EMBL" id="CAD8414309.1"/>
    </source>
</evidence>
<protein>
    <submittedName>
        <fullName evidence="1">Uncharacterized protein</fullName>
    </submittedName>
</protein>
<sequence>MRLSFGWESICSLQGTENNRNSKRLYRDCACSTGFLYLIVMKHSILQSMGGEYCLQKPGANCSNSTTHQKQKLGQQTNLLGANPLPTNHCVEIVIGIMEVKIPFPGYLKALFHPVAHGLH</sequence>
<gene>
    <name evidence="1" type="ORF">PINE0816_LOCUS10443</name>
</gene>
<dbReference type="EMBL" id="HBEL01022284">
    <property type="protein sequence ID" value="CAD8414309.1"/>
    <property type="molecule type" value="Transcribed_RNA"/>
</dbReference>
<dbReference type="AlphaFoldDB" id="A0A7S0C7C1"/>